<name>A0A845SK69_9GAMM</name>
<dbReference type="Proteomes" id="UP000461443">
    <property type="component" value="Unassembled WGS sequence"/>
</dbReference>
<keyword evidence="9 10" id="KW-0998">Cell outer membrane</keyword>
<dbReference type="InterPro" id="IPR039426">
    <property type="entry name" value="TonB-dep_rcpt-like"/>
</dbReference>
<keyword evidence="3 10" id="KW-0813">Transport</keyword>
<dbReference type="GO" id="GO:0015344">
    <property type="term" value="F:siderophore uptake transmembrane transporter activity"/>
    <property type="evidence" value="ECO:0007669"/>
    <property type="project" value="TreeGrafter"/>
</dbReference>
<dbReference type="CDD" id="cd01347">
    <property type="entry name" value="ligand_gated_channel"/>
    <property type="match status" value="1"/>
</dbReference>
<dbReference type="GO" id="GO:0038023">
    <property type="term" value="F:signaling receptor activity"/>
    <property type="evidence" value="ECO:0007669"/>
    <property type="project" value="InterPro"/>
</dbReference>
<dbReference type="InterPro" id="IPR012910">
    <property type="entry name" value="Plug_dom"/>
</dbReference>
<dbReference type="PANTHER" id="PTHR32552:SF85">
    <property type="entry name" value="BLL7968 PROTEIN"/>
    <property type="match status" value="1"/>
</dbReference>
<keyword evidence="6 11" id="KW-0798">TonB box</keyword>
<feature type="chain" id="PRO_5032829627" evidence="12">
    <location>
        <begin position="34"/>
        <end position="749"/>
    </location>
</feature>
<dbReference type="Pfam" id="PF00593">
    <property type="entry name" value="TonB_dep_Rec_b-barrel"/>
    <property type="match status" value="1"/>
</dbReference>
<evidence type="ECO:0000256" key="6">
    <source>
        <dbReference type="ARBA" id="ARBA00023077"/>
    </source>
</evidence>
<proteinExistence type="inferred from homology"/>
<evidence type="ECO:0000256" key="7">
    <source>
        <dbReference type="ARBA" id="ARBA00023136"/>
    </source>
</evidence>
<evidence type="ECO:0000256" key="9">
    <source>
        <dbReference type="ARBA" id="ARBA00023237"/>
    </source>
</evidence>
<dbReference type="InterPro" id="IPR010105">
    <property type="entry name" value="TonB_sidphr_rcpt"/>
</dbReference>
<keyword evidence="5 10" id="KW-0812">Transmembrane</keyword>
<evidence type="ECO:0000256" key="11">
    <source>
        <dbReference type="RuleBase" id="RU003357"/>
    </source>
</evidence>
<sequence>MIELPKTSPGNNDLVLTVLCLAGTLLSAPVALAAAGETAGARDTGKIAVNPVHSPDELAANAQADDTGGADGETLTVTGDAPGFSDNATLGYQPLSSSTATLTDMPLLDIPQVVNTVSDRVITDQHATSLDDVLYNVSNIAQTNTLGGTQDSFSRRGFGDNRDGSILTNGLKTVQPRSFNAATSRVEVLKGPSSTLYGIMDPGGLVNVITKRPQTAFAGSVSATATSFGGGNGTLDLTGPIEGTRFAYRLIGQYQHEDYWRNFGKSKSTFFSPSLSYYGDNATVNVFYSHRDYQIPFDRGTIFDLTTKHAIDIDRKTRLDEPFNITDGYSDVAQLNMEYRLNNAWKAKFDYGFSQDKYTDNQSRVMAYDAATGNVTRRVDATNGSTQRMHATRADLQGNVEIGGFYNEILTGVAYENYDLLRTDMIRCKNVQDFNIYHPTYGNTSTCGSVSASDSDQRIQQETYSGYAQDSLYLTDKWIAVAAMRYMYFTEYAGKGRPFNVNTDSSDSKWVPKFGLVYKATPQLSFYGNVARSVVPQYSIANYIGSLPPETSTAYEVGAKFELFNGVTSNIALFDIDKRNVLYNEAIGDETYARTAGKVRSRGVEMDVSGALTDNINLIASYGYTDAKILDDPDYAGKPLVNVPRHTGSLFLTYDVGDIIGGNDLTIGGGARGVGKRSGTSGADYYLPGYIVADAFAAYHIKADHPVTLQVNLKNLFDKTYYTSSIGTNNLANQIGEPFQMQFTVKVDL</sequence>
<keyword evidence="16" id="KW-1185">Reference proteome</keyword>
<protein>
    <submittedName>
        <fullName evidence="15">TonB-dependent siderophore receptor</fullName>
    </submittedName>
</protein>
<keyword evidence="12" id="KW-0732">Signal</keyword>
<dbReference type="InterPro" id="IPR037066">
    <property type="entry name" value="Plug_dom_sf"/>
</dbReference>
<keyword evidence="7 10" id="KW-0472">Membrane</keyword>
<evidence type="ECO:0000259" key="13">
    <source>
        <dbReference type="Pfam" id="PF00593"/>
    </source>
</evidence>
<dbReference type="AlphaFoldDB" id="A0A845SK69"/>
<evidence type="ECO:0000256" key="5">
    <source>
        <dbReference type="ARBA" id="ARBA00022692"/>
    </source>
</evidence>
<evidence type="ECO:0000259" key="14">
    <source>
        <dbReference type="Pfam" id="PF07715"/>
    </source>
</evidence>
<evidence type="ECO:0000256" key="1">
    <source>
        <dbReference type="ARBA" id="ARBA00004571"/>
    </source>
</evidence>
<dbReference type="PANTHER" id="PTHR32552">
    <property type="entry name" value="FERRICHROME IRON RECEPTOR-RELATED"/>
    <property type="match status" value="1"/>
</dbReference>
<evidence type="ECO:0000256" key="8">
    <source>
        <dbReference type="ARBA" id="ARBA00023170"/>
    </source>
</evidence>
<evidence type="ECO:0000256" key="2">
    <source>
        <dbReference type="ARBA" id="ARBA00009810"/>
    </source>
</evidence>
<feature type="signal peptide" evidence="12">
    <location>
        <begin position="1"/>
        <end position="33"/>
    </location>
</feature>
<evidence type="ECO:0000256" key="10">
    <source>
        <dbReference type="PROSITE-ProRule" id="PRU01360"/>
    </source>
</evidence>
<comment type="caution">
    <text evidence="15">The sequence shown here is derived from an EMBL/GenBank/DDBJ whole genome shotgun (WGS) entry which is preliminary data.</text>
</comment>
<evidence type="ECO:0000313" key="15">
    <source>
        <dbReference type="EMBL" id="NDL63354.1"/>
    </source>
</evidence>
<evidence type="ECO:0000256" key="12">
    <source>
        <dbReference type="SAM" id="SignalP"/>
    </source>
</evidence>
<evidence type="ECO:0000313" key="16">
    <source>
        <dbReference type="Proteomes" id="UP000461443"/>
    </source>
</evidence>
<gene>
    <name evidence="15" type="ORF">GRH90_11430</name>
</gene>
<comment type="similarity">
    <text evidence="2 10 11">Belongs to the TonB-dependent receptor family.</text>
</comment>
<dbReference type="SUPFAM" id="SSF56935">
    <property type="entry name" value="Porins"/>
    <property type="match status" value="1"/>
</dbReference>
<comment type="subcellular location">
    <subcellularLocation>
        <location evidence="1 10">Cell outer membrane</location>
        <topology evidence="1 10">Multi-pass membrane protein</topology>
    </subcellularLocation>
</comment>
<dbReference type="Gene3D" id="2.170.130.10">
    <property type="entry name" value="TonB-dependent receptor, plug domain"/>
    <property type="match status" value="1"/>
</dbReference>
<keyword evidence="4 10" id="KW-1134">Transmembrane beta strand</keyword>
<accession>A0A845SK69</accession>
<reference evidence="15 16" key="1">
    <citation type="submission" date="2019-12" db="EMBL/GenBank/DDBJ databases">
        <authorList>
            <person name="Lee S.D."/>
        </authorList>
    </citation>
    <scope>NUCLEOTIDE SEQUENCE [LARGE SCALE GENOMIC DNA]</scope>
    <source>
        <strain evidence="15 16">SAP-6</strain>
    </source>
</reference>
<organism evidence="15 16">
    <name type="scientific">Acerihabitans arboris</name>
    <dbReference type="NCBI Taxonomy" id="2691583"/>
    <lineage>
        <taxon>Bacteria</taxon>
        <taxon>Pseudomonadati</taxon>
        <taxon>Pseudomonadota</taxon>
        <taxon>Gammaproteobacteria</taxon>
        <taxon>Enterobacterales</taxon>
        <taxon>Pectobacteriaceae</taxon>
        <taxon>Acerihabitans</taxon>
    </lineage>
</organism>
<feature type="domain" description="TonB-dependent receptor-like beta-barrel" evidence="13">
    <location>
        <begin position="273"/>
        <end position="716"/>
    </location>
</feature>
<dbReference type="Pfam" id="PF07715">
    <property type="entry name" value="Plug"/>
    <property type="match status" value="1"/>
</dbReference>
<dbReference type="GO" id="GO:0015891">
    <property type="term" value="P:siderophore transport"/>
    <property type="evidence" value="ECO:0007669"/>
    <property type="project" value="InterPro"/>
</dbReference>
<dbReference type="InterPro" id="IPR036942">
    <property type="entry name" value="Beta-barrel_TonB_sf"/>
</dbReference>
<dbReference type="PROSITE" id="PS52016">
    <property type="entry name" value="TONB_DEPENDENT_REC_3"/>
    <property type="match status" value="1"/>
</dbReference>
<dbReference type="GO" id="GO:0009279">
    <property type="term" value="C:cell outer membrane"/>
    <property type="evidence" value="ECO:0007669"/>
    <property type="project" value="UniProtKB-SubCell"/>
</dbReference>
<dbReference type="InterPro" id="IPR000531">
    <property type="entry name" value="Beta-barrel_TonB"/>
</dbReference>
<dbReference type="EMBL" id="WUBS01000007">
    <property type="protein sequence ID" value="NDL63354.1"/>
    <property type="molecule type" value="Genomic_DNA"/>
</dbReference>
<evidence type="ECO:0000256" key="3">
    <source>
        <dbReference type="ARBA" id="ARBA00022448"/>
    </source>
</evidence>
<dbReference type="Gene3D" id="2.40.170.20">
    <property type="entry name" value="TonB-dependent receptor, beta-barrel domain"/>
    <property type="match status" value="1"/>
</dbReference>
<reference evidence="15 16" key="2">
    <citation type="submission" date="2020-02" db="EMBL/GenBank/DDBJ databases">
        <title>The new genus of Enterobacteriales.</title>
        <authorList>
            <person name="Kim I.S."/>
        </authorList>
    </citation>
    <scope>NUCLEOTIDE SEQUENCE [LARGE SCALE GENOMIC DNA]</scope>
    <source>
        <strain evidence="15 16">SAP-6</strain>
    </source>
</reference>
<feature type="domain" description="TonB-dependent receptor plug" evidence="14">
    <location>
        <begin position="107"/>
        <end position="204"/>
    </location>
</feature>
<evidence type="ECO:0000256" key="4">
    <source>
        <dbReference type="ARBA" id="ARBA00022452"/>
    </source>
</evidence>
<dbReference type="NCBIfam" id="TIGR01783">
    <property type="entry name" value="TonB-siderophor"/>
    <property type="match status" value="1"/>
</dbReference>
<keyword evidence="8 15" id="KW-0675">Receptor</keyword>